<accession>A0A1M6JB80</accession>
<evidence type="ECO:0000313" key="1">
    <source>
        <dbReference type="EMBL" id="SHJ43986.1"/>
    </source>
</evidence>
<proteinExistence type="predicted"/>
<gene>
    <name evidence="1" type="ORF">SAMN05444280_11973</name>
</gene>
<dbReference type="Proteomes" id="UP000184050">
    <property type="component" value="Unassembled WGS sequence"/>
</dbReference>
<protein>
    <submittedName>
        <fullName evidence="1">Uncharacterized protein</fullName>
    </submittedName>
</protein>
<reference evidence="1 2" key="1">
    <citation type="submission" date="2016-11" db="EMBL/GenBank/DDBJ databases">
        <authorList>
            <person name="Jaros S."/>
            <person name="Januszkiewicz K."/>
            <person name="Wedrychowicz H."/>
        </authorList>
    </citation>
    <scope>NUCLEOTIDE SEQUENCE [LARGE SCALE GENOMIC DNA]</scope>
    <source>
        <strain evidence="1 2">DSM 27063</strain>
    </source>
</reference>
<sequence>MQISLQIGEEQTDYESATCSVGPDFQERRACPAESGKLSVGLLWKNTMDEFLPPEIQ</sequence>
<dbReference type="AlphaFoldDB" id="A0A1M6JB80"/>
<dbReference type="STRING" id="1168035.SAMN05444280_11973"/>
<evidence type="ECO:0000313" key="2">
    <source>
        <dbReference type="Proteomes" id="UP000184050"/>
    </source>
</evidence>
<keyword evidence="2" id="KW-1185">Reference proteome</keyword>
<name>A0A1M6JB80_9BACT</name>
<organism evidence="1 2">
    <name type="scientific">Tangfeifania diversioriginum</name>
    <dbReference type="NCBI Taxonomy" id="1168035"/>
    <lineage>
        <taxon>Bacteria</taxon>
        <taxon>Pseudomonadati</taxon>
        <taxon>Bacteroidota</taxon>
        <taxon>Bacteroidia</taxon>
        <taxon>Marinilabiliales</taxon>
        <taxon>Prolixibacteraceae</taxon>
        <taxon>Tangfeifania</taxon>
    </lineage>
</organism>
<dbReference type="EMBL" id="FQZE01000019">
    <property type="protein sequence ID" value="SHJ43986.1"/>
    <property type="molecule type" value="Genomic_DNA"/>
</dbReference>